<dbReference type="NCBIfam" id="TIGR03156">
    <property type="entry name" value="GTP_HflX"/>
    <property type="match status" value="1"/>
</dbReference>
<evidence type="ECO:0000256" key="5">
    <source>
        <dbReference type="ARBA" id="ARBA00023134"/>
    </source>
</evidence>
<dbReference type="FunFam" id="3.40.50.11060:FF:000001">
    <property type="entry name" value="GTPase HflX"/>
    <property type="match status" value="1"/>
</dbReference>
<dbReference type="Pfam" id="PF01926">
    <property type="entry name" value="MMR_HSR1"/>
    <property type="match status" value="1"/>
</dbReference>
<dbReference type="InterPro" id="IPR025121">
    <property type="entry name" value="GTPase_HflX_N"/>
</dbReference>
<comment type="caution">
    <text evidence="10">The sequence shown here is derived from an EMBL/GenBank/DDBJ whole genome shotgun (WGS) entry which is preliminary data.</text>
</comment>
<gene>
    <name evidence="6 10" type="primary">hflX</name>
    <name evidence="10" type="ORF">COT42_06740</name>
</gene>
<dbReference type="PANTHER" id="PTHR10229">
    <property type="entry name" value="GTP-BINDING PROTEIN HFLX"/>
    <property type="match status" value="1"/>
</dbReference>
<evidence type="ECO:0000313" key="11">
    <source>
        <dbReference type="Proteomes" id="UP000231343"/>
    </source>
</evidence>
<dbReference type="InterPro" id="IPR032305">
    <property type="entry name" value="GTP-bd_M"/>
</dbReference>
<comment type="similarity">
    <text evidence="6">Belongs to the TRAFAC class OBG-HflX-like GTPase superfamily. HflX GTPase family.</text>
</comment>
<keyword evidence="2 8" id="KW-0479">Metal-binding</keyword>
<dbReference type="GO" id="GO:0043022">
    <property type="term" value="F:ribosome binding"/>
    <property type="evidence" value="ECO:0007669"/>
    <property type="project" value="TreeGrafter"/>
</dbReference>
<dbReference type="PIRSF" id="PIRSF006809">
    <property type="entry name" value="GTP-binding_hflX_prd"/>
    <property type="match status" value="1"/>
</dbReference>
<comment type="subcellular location">
    <subcellularLocation>
        <location evidence="6">Cytoplasm</location>
    </subcellularLocation>
    <text evidence="6">May associate with membranes.</text>
</comment>
<dbReference type="Proteomes" id="UP000231343">
    <property type="component" value="Unassembled WGS sequence"/>
</dbReference>
<evidence type="ECO:0000256" key="8">
    <source>
        <dbReference type="PIRSR" id="PIRSR006809-2"/>
    </source>
</evidence>
<dbReference type="PANTHER" id="PTHR10229:SF0">
    <property type="entry name" value="GTP-BINDING PROTEIN 6-RELATED"/>
    <property type="match status" value="1"/>
</dbReference>
<keyword evidence="4 8" id="KW-0460">Magnesium</keyword>
<dbReference type="GO" id="GO:0005525">
    <property type="term" value="F:GTP binding"/>
    <property type="evidence" value="ECO:0007669"/>
    <property type="project" value="UniProtKB-UniRule"/>
</dbReference>
<evidence type="ECO:0000256" key="3">
    <source>
        <dbReference type="ARBA" id="ARBA00022741"/>
    </source>
</evidence>
<feature type="binding site" evidence="7">
    <location>
        <begin position="237"/>
        <end position="241"/>
    </location>
    <ligand>
        <name>GTP</name>
        <dbReference type="ChEBI" id="CHEBI:37565"/>
    </ligand>
</feature>
<dbReference type="InterPro" id="IPR016496">
    <property type="entry name" value="GTPase_HflX"/>
</dbReference>
<keyword evidence="3 6" id="KW-0547">Nucleotide-binding</keyword>
<feature type="binding site" evidence="8">
    <location>
        <position position="219"/>
    </location>
    <ligand>
        <name>Mg(2+)</name>
        <dbReference type="ChEBI" id="CHEBI:18420"/>
    </ligand>
</feature>
<evidence type="ECO:0000259" key="9">
    <source>
        <dbReference type="PROSITE" id="PS51705"/>
    </source>
</evidence>
<reference evidence="10 11" key="1">
    <citation type="submission" date="2017-09" db="EMBL/GenBank/DDBJ databases">
        <title>Depth-based differentiation of microbial function through sediment-hosted aquifers and enrichment of novel symbionts in the deep terrestrial subsurface.</title>
        <authorList>
            <person name="Probst A.J."/>
            <person name="Ladd B."/>
            <person name="Jarett J.K."/>
            <person name="Geller-Mcgrath D.E."/>
            <person name="Sieber C.M."/>
            <person name="Emerson J.B."/>
            <person name="Anantharaman K."/>
            <person name="Thomas B.C."/>
            <person name="Malmstrom R."/>
            <person name="Stieglmeier M."/>
            <person name="Klingl A."/>
            <person name="Woyke T."/>
            <person name="Ryan C.M."/>
            <person name="Banfield J.F."/>
        </authorList>
    </citation>
    <scope>NUCLEOTIDE SEQUENCE [LARGE SCALE GENOMIC DNA]</scope>
    <source>
        <strain evidence="10">CG08_land_8_20_14_0_20_45_16</strain>
    </source>
</reference>
<feature type="binding site" evidence="8">
    <location>
        <position position="239"/>
    </location>
    <ligand>
        <name>Mg(2+)</name>
        <dbReference type="ChEBI" id="CHEBI:18420"/>
    </ligand>
</feature>
<dbReference type="GO" id="GO:0005737">
    <property type="term" value="C:cytoplasm"/>
    <property type="evidence" value="ECO:0007669"/>
    <property type="project" value="UniProtKB-SubCell"/>
</dbReference>
<sequence>MIDREIHQMFNDPEKAILVGVETHIETTVSPEESLAELKRLTETAGAQMVGQLVQKRSAPHQRYYLGSGKLEELKALVTAQEANLIVFDVELSASQQRNLEAELNIKVIDRTELILDIFAQHAKTREGKLQVALAQSSFLLTRLAGHGASLSRLGGGIGTRGPGETKLEYDRRRIRDQIVDLQKELEKVRQERGLRRANRSKSQIPMVALVGYTNSGKSTLFNSLTKANLLAADKLFATLDPTIRRLTLSDRKTILLSDTVGFIQKLPHQLIAAFRSTLEEISSANLLLHVVDLSSNYFNDQITAVKQVLAELNCEDKQMLTVFNKTDKLGKDGLPKTLAQHAPYITISALYQTGLTKLQEQISTILDQPQQPPPATL</sequence>
<dbReference type="HAMAP" id="MF_00900">
    <property type="entry name" value="GTPase_HflX"/>
    <property type="match status" value="1"/>
</dbReference>
<dbReference type="AlphaFoldDB" id="A0A2H0XVK7"/>
<dbReference type="Gene3D" id="6.10.250.2860">
    <property type="match status" value="1"/>
</dbReference>
<accession>A0A2H0XVK7</accession>
<feature type="binding site" evidence="7">
    <location>
        <begin position="259"/>
        <end position="262"/>
    </location>
    <ligand>
        <name>GTP</name>
        <dbReference type="ChEBI" id="CHEBI:37565"/>
    </ligand>
</feature>
<evidence type="ECO:0000256" key="1">
    <source>
        <dbReference type="ARBA" id="ARBA00022490"/>
    </source>
</evidence>
<feature type="binding site" evidence="7">
    <location>
        <begin position="349"/>
        <end position="351"/>
    </location>
    <ligand>
        <name>GTP</name>
        <dbReference type="ChEBI" id="CHEBI:37565"/>
    </ligand>
</feature>
<feature type="binding site" evidence="7">
    <location>
        <begin position="212"/>
        <end position="219"/>
    </location>
    <ligand>
        <name>GTP</name>
        <dbReference type="ChEBI" id="CHEBI:37565"/>
    </ligand>
</feature>
<evidence type="ECO:0000256" key="2">
    <source>
        <dbReference type="ARBA" id="ARBA00022723"/>
    </source>
</evidence>
<dbReference type="Gene3D" id="3.40.50.11060">
    <property type="entry name" value="GTPase HflX, N-terminal domain"/>
    <property type="match status" value="1"/>
</dbReference>
<evidence type="ECO:0000313" key="10">
    <source>
        <dbReference type="EMBL" id="PIS28891.1"/>
    </source>
</evidence>
<comment type="cofactor">
    <cofactor evidence="8">
        <name>Mg(2+)</name>
        <dbReference type="ChEBI" id="CHEBI:18420"/>
    </cofactor>
</comment>
<evidence type="ECO:0000256" key="7">
    <source>
        <dbReference type="PIRSR" id="PIRSR006809-1"/>
    </source>
</evidence>
<keyword evidence="5 6" id="KW-0342">GTP-binding</keyword>
<dbReference type="Gene3D" id="3.40.50.300">
    <property type="entry name" value="P-loop containing nucleotide triphosphate hydrolases"/>
    <property type="match status" value="1"/>
</dbReference>
<dbReference type="GO" id="GO:0046872">
    <property type="term" value="F:metal ion binding"/>
    <property type="evidence" value="ECO:0007669"/>
    <property type="project" value="UniProtKB-KW"/>
</dbReference>
<dbReference type="PRINTS" id="PR00326">
    <property type="entry name" value="GTP1OBG"/>
</dbReference>
<evidence type="ECO:0000256" key="4">
    <source>
        <dbReference type="ARBA" id="ARBA00022842"/>
    </source>
</evidence>
<feature type="domain" description="Hflx-type G" evidence="9">
    <location>
        <begin position="206"/>
        <end position="370"/>
    </location>
</feature>
<keyword evidence="1 6" id="KW-0963">Cytoplasm</keyword>
<dbReference type="InterPro" id="IPR006073">
    <property type="entry name" value="GTP-bd"/>
</dbReference>
<protein>
    <recommendedName>
        <fullName evidence="6">GTPase HflX</fullName>
    </recommendedName>
    <alternativeName>
        <fullName evidence="6">GTP-binding protein HflX</fullName>
    </alternativeName>
</protein>
<dbReference type="InterPro" id="IPR030394">
    <property type="entry name" value="G_HFLX_dom"/>
</dbReference>
<dbReference type="Pfam" id="PF13167">
    <property type="entry name" value="GTP-bdg_N"/>
    <property type="match status" value="1"/>
</dbReference>
<dbReference type="InterPro" id="IPR027417">
    <property type="entry name" value="P-loop_NTPase"/>
</dbReference>
<proteinExistence type="inferred from homology"/>
<dbReference type="GO" id="GO:0003924">
    <property type="term" value="F:GTPase activity"/>
    <property type="evidence" value="ECO:0007669"/>
    <property type="project" value="UniProtKB-UniRule"/>
</dbReference>
<dbReference type="PROSITE" id="PS51705">
    <property type="entry name" value="G_HFLX"/>
    <property type="match status" value="1"/>
</dbReference>
<dbReference type="Pfam" id="PF16360">
    <property type="entry name" value="GTP-bdg_M"/>
    <property type="match status" value="1"/>
</dbReference>
<dbReference type="EMBL" id="PEYM01000112">
    <property type="protein sequence ID" value="PIS28891.1"/>
    <property type="molecule type" value="Genomic_DNA"/>
</dbReference>
<dbReference type="InterPro" id="IPR042108">
    <property type="entry name" value="GTPase_HflX_N_sf"/>
</dbReference>
<name>A0A2H0XVK7_UNCSA</name>
<feature type="binding site" evidence="7">
    <location>
        <begin position="325"/>
        <end position="328"/>
    </location>
    <ligand>
        <name>GTP</name>
        <dbReference type="ChEBI" id="CHEBI:37565"/>
    </ligand>
</feature>
<dbReference type="CDD" id="cd01878">
    <property type="entry name" value="HflX"/>
    <property type="match status" value="1"/>
</dbReference>
<comment type="subunit">
    <text evidence="6">Monomer. Associates with the 50S ribosomal subunit.</text>
</comment>
<organism evidence="10 11">
    <name type="scientific">Candidatus Saganbacteria bacterium CG08_land_8_20_14_0_20_45_16</name>
    <dbReference type="NCBI Taxonomy" id="2014293"/>
    <lineage>
        <taxon>Bacteria</taxon>
        <taxon>Bacillati</taxon>
        <taxon>Saganbacteria</taxon>
    </lineage>
</organism>
<comment type="function">
    <text evidence="6">GTPase that associates with the 50S ribosomal subunit and may have a role during protein synthesis or ribosome biogenesis.</text>
</comment>
<evidence type="ECO:0000256" key="6">
    <source>
        <dbReference type="HAMAP-Rule" id="MF_00900"/>
    </source>
</evidence>
<dbReference type="SUPFAM" id="SSF52540">
    <property type="entry name" value="P-loop containing nucleoside triphosphate hydrolases"/>
    <property type="match status" value="1"/>
</dbReference>